<organism evidence="4 5">
    <name type="scientific">Methanobacterium lacus (strain AL-21)</name>
    <dbReference type="NCBI Taxonomy" id="877455"/>
    <lineage>
        <taxon>Archaea</taxon>
        <taxon>Methanobacteriati</taxon>
        <taxon>Methanobacteriota</taxon>
        <taxon>Methanomada group</taxon>
        <taxon>Methanobacteria</taxon>
        <taxon>Methanobacteriales</taxon>
        <taxon>Methanobacteriaceae</taxon>
        <taxon>Methanobacterium</taxon>
    </lineage>
</organism>
<dbReference type="AlphaFoldDB" id="F0T829"/>
<dbReference type="OrthoDB" id="7150at2157"/>
<keyword evidence="1 2" id="KW-0560">Oxidoreductase</keyword>
<proteinExistence type="inferred from homology"/>
<name>F0T829_METLA</name>
<dbReference type="KEGG" id="mel:Metbo_1416"/>
<dbReference type="HOGENOM" id="CLU_031040_10_0_2"/>
<dbReference type="EC" id="1.8.4.11" evidence="2"/>
<dbReference type="InterPro" id="IPR002569">
    <property type="entry name" value="Met_Sox_Rdtase_MsrA_dom"/>
</dbReference>
<dbReference type="Proteomes" id="UP000007490">
    <property type="component" value="Chromosome"/>
</dbReference>
<dbReference type="eggNOG" id="arCOG02816">
    <property type="taxonomic scope" value="Archaea"/>
</dbReference>
<comment type="catalytic activity">
    <reaction evidence="2">
        <text>L-methionyl-[protein] + [thioredoxin]-disulfide + H2O = L-methionyl-(S)-S-oxide-[protein] + [thioredoxin]-dithiol</text>
        <dbReference type="Rhea" id="RHEA:14217"/>
        <dbReference type="Rhea" id="RHEA-COMP:10698"/>
        <dbReference type="Rhea" id="RHEA-COMP:10700"/>
        <dbReference type="Rhea" id="RHEA-COMP:12313"/>
        <dbReference type="Rhea" id="RHEA-COMP:12315"/>
        <dbReference type="ChEBI" id="CHEBI:15377"/>
        <dbReference type="ChEBI" id="CHEBI:16044"/>
        <dbReference type="ChEBI" id="CHEBI:29950"/>
        <dbReference type="ChEBI" id="CHEBI:44120"/>
        <dbReference type="ChEBI" id="CHEBI:50058"/>
        <dbReference type="EC" id="1.8.4.11"/>
    </reaction>
</comment>
<dbReference type="STRING" id="877455.Metbo_1416"/>
<dbReference type="HAMAP" id="MF_01401">
    <property type="entry name" value="MsrA"/>
    <property type="match status" value="1"/>
</dbReference>
<evidence type="ECO:0000313" key="4">
    <source>
        <dbReference type="EMBL" id="ADZ09655.1"/>
    </source>
</evidence>
<reference evidence="5" key="1">
    <citation type="submission" date="2011-02" db="EMBL/GenBank/DDBJ databases">
        <title>Complete sequence of Methanobacterium sp. AL-21.</title>
        <authorList>
            <consortium name="US DOE Joint Genome Institute"/>
            <person name="Lucas S."/>
            <person name="Copeland A."/>
            <person name="Lapidus A."/>
            <person name="Cheng J.-F."/>
            <person name="Goodwin L."/>
            <person name="Pitluck S."/>
            <person name="Chertkov O."/>
            <person name="Detter J.C."/>
            <person name="Han C."/>
            <person name="Tapia R."/>
            <person name="Land M."/>
            <person name="Hauser L."/>
            <person name="Kyrpides N."/>
            <person name="Ivanova N."/>
            <person name="Mikhailova N."/>
            <person name="Pagani I."/>
            <person name="Cadillo-Quiroz H."/>
            <person name="Imachi H."/>
            <person name="Zinder S."/>
            <person name="Liu W."/>
            <person name="Woyke T."/>
        </authorList>
    </citation>
    <scope>NUCLEOTIDE SEQUENCE [LARGE SCALE GENOMIC DNA]</scope>
    <source>
        <strain evidence="5">AL-21</strain>
    </source>
</reference>
<evidence type="ECO:0000256" key="2">
    <source>
        <dbReference type="HAMAP-Rule" id="MF_01401"/>
    </source>
</evidence>
<dbReference type="RefSeq" id="WP_013645006.1">
    <property type="nucleotide sequence ID" value="NC_015216.1"/>
</dbReference>
<dbReference type="PANTHER" id="PTHR43774:SF1">
    <property type="entry name" value="PEPTIDE METHIONINE SULFOXIDE REDUCTASE MSRA 2"/>
    <property type="match status" value="1"/>
</dbReference>
<dbReference type="GO" id="GO:0033744">
    <property type="term" value="F:L-methionine:thioredoxin-disulfide S-oxidoreductase activity"/>
    <property type="evidence" value="ECO:0007669"/>
    <property type="project" value="RHEA"/>
</dbReference>
<dbReference type="Gene3D" id="3.30.1060.10">
    <property type="entry name" value="Peptide methionine sulphoxide reductase MsrA"/>
    <property type="match status" value="1"/>
</dbReference>
<feature type="active site" evidence="2">
    <location>
        <position position="16"/>
    </location>
</feature>
<gene>
    <name evidence="2" type="primary">msrA</name>
    <name evidence="4" type="ordered locus">Metbo_1416</name>
</gene>
<accession>F0T829</accession>
<dbReference type="SUPFAM" id="SSF55068">
    <property type="entry name" value="Peptide methionine sulfoxide reductase"/>
    <property type="match status" value="1"/>
</dbReference>
<keyword evidence="5" id="KW-1185">Reference proteome</keyword>
<dbReference type="GO" id="GO:0008113">
    <property type="term" value="F:peptide-methionine (S)-S-oxide reductase activity"/>
    <property type="evidence" value="ECO:0007669"/>
    <property type="project" value="UniProtKB-UniRule"/>
</dbReference>
<protein>
    <recommendedName>
        <fullName evidence="2">Peptide methionine sulfoxide reductase MsrA</fullName>
        <shortName evidence="2">Protein-methionine-S-oxide reductase</shortName>
        <ecNumber evidence="2">1.8.4.11</ecNumber>
    </recommendedName>
    <alternativeName>
        <fullName evidence="2">Peptide-methionine (S)-S-oxide reductase</fullName>
        <shortName evidence="2">Peptide Met(O) reductase</shortName>
    </alternativeName>
</protein>
<dbReference type="GeneID" id="10277867"/>
<dbReference type="Pfam" id="PF01625">
    <property type="entry name" value="PMSR"/>
    <property type="match status" value="1"/>
</dbReference>
<dbReference type="InterPro" id="IPR036509">
    <property type="entry name" value="Met_Sox_Rdtase_MsrA_sf"/>
</dbReference>
<evidence type="ECO:0000313" key="5">
    <source>
        <dbReference type="Proteomes" id="UP000007490"/>
    </source>
</evidence>
<dbReference type="EMBL" id="CP002551">
    <property type="protein sequence ID" value="ADZ09655.1"/>
    <property type="molecule type" value="Genomic_DNA"/>
</dbReference>
<reference evidence="4 5" key="2">
    <citation type="journal article" date="2014" name="Int. J. Syst. Evol. Microbiol.">
        <title>Methanobacterium paludis sp. nov. and a novel strain of Methanobacterium lacus isolated from northern peatlands.</title>
        <authorList>
            <person name="Cadillo-Quiroz H."/>
            <person name="Brauer S.L."/>
            <person name="Goodson N."/>
            <person name="Yavitt J.B."/>
            <person name="Zinder S.H."/>
        </authorList>
    </citation>
    <scope>NUCLEOTIDE SEQUENCE [LARGE SCALE GENOMIC DNA]</scope>
    <source>
        <strain evidence="4 5">AL-21</strain>
    </source>
</reference>
<evidence type="ECO:0000259" key="3">
    <source>
        <dbReference type="Pfam" id="PF01625"/>
    </source>
</evidence>
<sequence length="162" mass="18542">MADQEKYETASFAAGCFWGVEAAFRELKGVIETTVGYMGGHTKDPNYNEVCTGTTGHAETLQLKYDPDEISFEKLLEVFWNKHDPTTKNRQGPDIGEQYRSIIFYHNPEQKKLAEESKEKLDSSGKYRNPVVTEIIPAGTFYPAEDYHQQYLEKRGRKFCGI</sequence>
<comment type="similarity">
    <text evidence="2">Belongs to the MsrA Met sulfoxide reductase family.</text>
</comment>
<evidence type="ECO:0000256" key="1">
    <source>
        <dbReference type="ARBA" id="ARBA00023002"/>
    </source>
</evidence>
<dbReference type="NCBIfam" id="TIGR00401">
    <property type="entry name" value="msrA"/>
    <property type="match status" value="1"/>
</dbReference>
<comment type="catalytic activity">
    <reaction evidence="2">
        <text>[thioredoxin]-disulfide + L-methionine + H2O = L-methionine (S)-S-oxide + [thioredoxin]-dithiol</text>
        <dbReference type="Rhea" id="RHEA:19993"/>
        <dbReference type="Rhea" id="RHEA-COMP:10698"/>
        <dbReference type="Rhea" id="RHEA-COMP:10700"/>
        <dbReference type="ChEBI" id="CHEBI:15377"/>
        <dbReference type="ChEBI" id="CHEBI:29950"/>
        <dbReference type="ChEBI" id="CHEBI:50058"/>
        <dbReference type="ChEBI" id="CHEBI:57844"/>
        <dbReference type="ChEBI" id="CHEBI:58772"/>
        <dbReference type="EC" id="1.8.4.11"/>
    </reaction>
</comment>
<feature type="domain" description="Peptide methionine sulphoxide reductase MsrA" evidence="3">
    <location>
        <begin position="10"/>
        <end position="160"/>
    </location>
</feature>
<comment type="function">
    <text evidence="2">Has an important function as a repair enzyme for proteins that have been inactivated by oxidation. Catalyzes the reversible oxidation-reduction of methionine sulfoxide in proteins to methionine.</text>
</comment>
<dbReference type="PANTHER" id="PTHR43774">
    <property type="entry name" value="PEPTIDE METHIONINE SULFOXIDE REDUCTASE"/>
    <property type="match status" value="1"/>
</dbReference>